<dbReference type="Proteomes" id="UP000236311">
    <property type="component" value="Unassembled WGS sequence"/>
</dbReference>
<dbReference type="InterPro" id="IPR023365">
    <property type="entry name" value="Sortase_dom-sf"/>
</dbReference>
<dbReference type="InterPro" id="IPR009835">
    <property type="entry name" value="SrtB"/>
</dbReference>
<dbReference type="Gene3D" id="2.40.260.10">
    <property type="entry name" value="Sortase"/>
    <property type="match status" value="1"/>
</dbReference>
<sequence length="299" mass="32695">MGKGIRRAVTAAAFVLFVFSAATAGSILYERYRDRALYQEAQDSYVSFREESGEAEGEGTERTGNAPEEGGLSGGIQPYREGEAGKERAPLVVDFAALREENEDIEGWLYCEGTPINYPVVKGEDNSFYLDHSYDGKASSSGAIFLDAANESGFADANSILYGHHMKNGSMFACLEKWSDQEFYEEHPEMWLLTPEGDYRIVLFAGYTTAADSETYTIFTDSCGELEAYLKACAEKSDFQVEAAGEAGRQVTTVGSPGAEPETAARAGYVVLSTCAYSFEEARYVLHGVLVPVERQEDS</sequence>
<feature type="region of interest" description="Disordered" evidence="2">
    <location>
        <begin position="48"/>
        <end position="85"/>
    </location>
</feature>
<evidence type="ECO:0000313" key="4">
    <source>
        <dbReference type="Proteomes" id="UP000236311"/>
    </source>
</evidence>
<keyword evidence="4" id="KW-1185">Reference proteome</keyword>
<dbReference type="EMBL" id="OFSM01000009">
    <property type="protein sequence ID" value="SOY29288.1"/>
    <property type="molecule type" value="Genomic_DNA"/>
</dbReference>
<evidence type="ECO:0000256" key="2">
    <source>
        <dbReference type="SAM" id="MobiDB-lite"/>
    </source>
</evidence>
<protein>
    <submittedName>
        <fullName evidence="3">Sortase family protein</fullName>
    </submittedName>
</protein>
<organism evidence="3 4">
    <name type="scientific">Acetatifactor muris</name>
    <dbReference type="NCBI Taxonomy" id="879566"/>
    <lineage>
        <taxon>Bacteria</taxon>
        <taxon>Bacillati</taxon>
        <taxon>Bacillota</taxon>
        <taxon>Clostridia</taxon>
        <taxon>Lachnospirales</taxon>
        <taxon>Lachnospiraceae</taxon>
        <taxon>Acetatifactor</taxon>
    </lineage>
</organism>
<dbReference type="GO" id="GO:0016787">
    <property type="term" value="F:hydrolase activity"/>
    <property type="evidence" value="ECO:0007669"/>
    <property type="project" value="UniProtKB-KW"/>
</dbReference>
<dbReference type="OrthoDB" id="9806013at2"/>
<dbReference type="SUPFAM" id="SSF63817">
    <property type="entry name" value="Sortase"/>
    <property type="match status" value="1"/>
</dbReference>
<proteinExistence type="predicted"/>
<reference evidence="3 4" key="1">
    <citation type="submission" date="2018-01" db="EMBL/GenBank/DDBJ databases">
        <authorList>
            <person name="Gaut B.S."/>
            <person name="Morton B.R."/>
            <person name="Clegg M.T."/>
            <person name="Duvall M.R."/>
        </authorList>
    </citation>
    <scope>NUCLEOTIDE SEQUENCE [LARGE SCALE GENOMIC DNA]</scope>
    <source>
        <strain evidence="3">GP69</strain>
    </source>
</reference>
<accession>A0A2K4ZFQ1</accession>
<dbReference type="AlphaFoldDB" id="A0A2K4ZFQ1"/>
<evidence type="ECO:0000313" key="3">
    <source>
        <dbReference type="EMBL" id="SOY29288.1"/>
    </source>
</evidence>
<dbReference type="RefSeq" id="WP_103239396.1">
    <property type="nucleotide sequence ID" value="NZ_JANJZD010000009.1"/>
</dbReference>
<feature type="active site" description="Acyl-thioester intermediate" evidence="1">
    <location>
        <position position="275"/>
    </location>
</feature>
<name>A0A2K4ZFQ1_9FIRM</name>
<dbReference type="CDD" id="cd05826">
    <property type="entry name" value="Sortase_B"/>
    <property type="match status" value="1"/>
</dbReference>
<evidence type="ECO:0000256" key="1">
    <source>
        <dbReference type="PIRSR" id="PIRSR605754-1"/>
    </source>
</evidence>
<feature type="active site" description="Proton donor/acceptor" evidence="1">
    <location>
        <position position="164"/>
    </location>
</feature>
<gene>
    <name evidence="3" type="ORF">AMURIS_02003</name>
</gene>